<organism evidence="1 2">
    <name type="scientific">Oceanobacillus halophilus</name>
    <dbReference type="NCBI Taxonomy" id="930130"/>
    <lineage>
        <taxon>Bacteria</taxon>
        <taxon>Bacillati</taxon>
        <taxon>Bacillota</taxon>
        <taxon>Bacilli</taxon>
        <taxon>Bacillales</taxon>
        <taxon>Bacillaceae</taxon>
        <taxon>Oceanobacillus</taxon>
    </lineage>
</organism>
<dbReference type="InterPro" id="IPR036390">
    <property type="entry name" value="WH_DNA-bd_sf"/>
</dbReference>
<dbReference type="Proteomes" id="UP000269301">
    <property type="component" value="Unassembled WGS sequence"/>
</dbReference>
<dbReference type="Gene3D" id="1.10.10.10">
    <property type="entry name" value="Winged helix-like DNA-binding domain superfamily/Winged helix DNA-binding domain"/>
    <property type="match status" value="1"/>
</dbReference>
<name>A0A495A4N4_9BACI</name>
<evidence type="ECO:0000313" key="2">
    <source>
        <dbReference type="Proteomes" id="UP000269301"/>
    </source>
</evidence>
<dbReference type="AlphaFoldDB" id="A0A495A4N4"/>
<dbReference type="EMBL" id="RBZP01000003">
    <property type="protein sequence ID" value="RKQ34602.1"/>
    <property type="molecule type" value="Genomic_DNA"/>
</dbReference>
<dbReference type="OrthoDB" id="9810427at2"/>
<proteinExistence type="predicted"/>
<comment type="caution">
    <text evidence="1">The sequence shown here is derived from an EMBL/GenBank/DDBJ whole genome shotgun (WGS) entry which is preliminary data.</text>
</comment>
<protein>
    <submittedName>
        <fullName evidence="1">Uncharacterized protein</fullName>
    </submittedName>
</protein>
<reference evidence="1 2" key="1">
    <citation type="journal article" date="2016" name="Int. J. Syst. Evol. Microbiol.">
        <title>Oceanobacillus halophilus sp. nov., a novel moderately halophilic bacterium from a hypersaline lake.</title>
        <authorList>
            <person name="Amoozegar M.A."/>
            <person name="Bagheri M."/>
            <person name="Makhdoumi A."/>
            <person name="Nikou M.M."/>
            <person name="Fazeli S.A.S."/>
            <person name="Schumann P."/>
            <person name="Sproer C."/>
            <person name="Sanchez-Porro C."/>
            <person name="Ventosa A."/>
        </authorList>
    </citation>
    <scope>NUCLEOTIDE SEQUENCE [LARGE SCALE GENOMIC DNA]</scope>
    <source>
        <strain evidence="1 2">DSM 23996</strain>
    </source>
</reference>
<keyword evidence="2" id="KW-1185">Reference proteome</keyword>
<sequence length="73" mass="8168">MACVNAQGELSNSAKKLLHAIESDALTPQEISKQMGAPLFKVRSSLREMEDLEFVTVKDERYKISSKAKELLD</sequence>
<dbReference type="InterPro" id="IPR036388">
    <property type="entry name" value="WH-like_DNA-bd_sf"/>
</dbReference>
<accession>A0A495A4N4</accession>
<gene>
    <name evidence="1" type="ORF">D8M06_06680</name>
</gene>
<dbReference type="RefSeq" id="WP_121203635.1">
    <property type="nucleotide sequence ID" value="NZ_RBZP01000003.1"/>
</dbReference>
<dbReference type="SUPFAM" id="SSF46785">
    <property type="entry name" value="Winged helix' DNA-binding domain"/>
    <property type="match status" value="1"/>
</dbReference>
<evidence type="ECO:0000313" key="1">
    <source>
        <dbReference type="EMBL" id="RKQ34602.1"/>
    </source>
</evidence>